<sequence length="140" mass="14927">MDDREMIAALRAQKLCCAQVLVAMGLWLKGEQNDRLVEAAGGLCVGLYSGMLCGTLTGASMMLSLFNREMAKTELIPRLTEWFEDEMTGTYGGITCANIVGADPSLKAARCPAIIEKTYFEAKRLLIESGQLAGADGGGA</sequence>
<dbReference type="InterPro" id="IPR010181">
    <property type="entry name" value="CGCAxxGCC_motif"/>
</dbReference>
<evidence type="ECO:0000313" key="1">
    <source>
        <dbReference type="EMBL" id="MPM33514.1"/>
    </source>
</evidence>
<protein>
    <recommendedName>
        <fullName evidence="2">C_GCAxxG_C_C family protein</fullName>
    </recommendedName>
</protein>
<organism evidence="1">
    <name type="scientific">bioreactor metagenome</name>
    <dbReference type="NCBI Taxonomy" id="1076179"/>
    <lineage>
        <taxon>unclassified sequences</taxon>
        <taxon>metagenomes</taxon>
        <taxon>ecological metagenomes</taxon>
    </lineage>
</organism>
<name>A0A644Z5Z2_9ZZZZ</name>
<dbReference type="EMBL" id="VSSQ01006683">
    <property type="protein sequence ID" value="MPM33514.1"/>
    <property type="molecule type" value="Genomic_DNA"/>
</dbReference>
<gene>
    <name evidence="1" type="ORF">SDC9_80090</name>
</gene>
<evidence type="ECO:0008006" key="2">
    <source>
        <dbReference type="Google" id="ProtNLM"/>
    </source>
</evidence>
<dbReference type="AlphaFoldDB" id="A0A644Z5Z2"/>
<comment type="caution">
    <text evidence="1">The sequence shown here is derived from an EMBL/GenBank/DDBJ whole genome shotgun (WGS) entry which is preliminary data.</text>
</comment>
<dbReference type="Pfam" id="PF09719">
    <property type="entry name" value="C_GCAxxG_C_C"/>
    <property type="match status" value="1"/>
</dbReference>
<reference evidence="1" key="1">
    <citation type="submission" date="2019-08" db="EMBL/GenBank/DDBJ databases">
        <authorList>
            <person name="Kucharzyk K."/>
            <person name="Murdoch R.W."/>
            <person name="Higgins S."/>
            <person name="Loffler F."/>
        </authorList>
    </citation>
    <scope>NUCLEOTIDE SEQUENCE</scope>
</reference>
<accession>A0A644Z5Z2</accession>
<proteinExistence type="predicted"/>
<dbReference type="NCBIfam" id="NF045669">
    <property type="entry name" value="DVU1555_fam_CGA"/>
    <property type="match status" value="1"/>
</dbReference>